<dbReference type="Gene3D" id="3.40.50.720">
    <property type="entry name" value="NAD(P)-binding Rossmann-like Domain"/>
    <property type="match status" value="1"/>
</dbReference>
<dbReference type="InterPro" id="IPR036291">
    <property type="entry name" value="NAD(P)-bd_dom_sf"/>
</dbReference>
<dbReference type="InterPro" id="IPR013549">
    <property type="entry name" value="DUF1731"/>
</dbReference>
<feature type="transmembrane region" description="Helical" evidence="2">
    <location>
        <begin position="132"/>
        <end position="153"/>
    </location>
</feature>
<feature type="domain" description="NAD-dependent epimerase/dehydratase" evidence="3">
    <location>
        <begin position="186"/>
        <end position="400"/>
    </location>
</feature>
<comment type="caution">
    <text evidence="5">The sequence shown here is derived from an EMBL/GenBank/DDBJ whole genome shotgun (WGS) entry which is preliminary data.</text>
</comment>
<dbReference type="PANTHER" id="PTHR11092:SF0">
    <property type="entry name" value="EPIMERASE FAMILY PROTEIN SDR39U1"/>
    <property type="match status" value="1"/>
</dbReference>
<evidence type="ECO:0000313" key="5">
    <source>
        <dbReference type="EMBL" id="MFD2204785.1"/>
    </source>
</evidence>
<feature type="transmembrane region" description="Helical" evidence="2">
    <location>
        <begin position="47"/>
        <end position="79"/>
    </location>
</feature>
<name>A0ABW5BJG0_9PROT</name>
<reference evidence="6" key="1">
    <citation type="journal article" date="2019" name="Int. J. Syst. Evol. Microbiol.">
        <title>The Global Catalogue of Microorganisms (GCM) 10K type strain sequencing project: providing services to taxonomists for standard genome sequencing and annotation.</title>
        <authorList>
            <consortium name="The Broad Institute Genomics Platform"/>
            <consortium name="The Broad Institute Genome Sequencing Center for Infectious Disease"/>
            <person name="Wu L."/>
            <person name="Ma J."/>
        </authorList>
    </citation>
    <scope>NUCLEOTIDE SEQUENCE [LARGE SCALE GENOMIC DNA]</scope>
    <source>
        <strain evidence="6">CGMCC 4.7192</strain>
    </source>
</reference>
<dbReference type="PANTHER" id="PTHR11092">
    <property type="entry name" value="SUGAR NUCLEOTIDE EPIMERASE RELATED"/>
    <property type="match status" value="1"/>
</dbReference>
<evidence type="ECO:0000256" key="2">
    <source>
        <dbReference type="SAM" id="Phobius"/>
    </source>
</evidence>
<proteinExistence type="inferred from homology"/>
<evidence type="ECO:0000313" key="6">
    <source>
        <dbReference type="Proteomes" id="UP001597294"/>
    </source>
</evidence>
<feature type="transmembrane region" description="Helical" evidence="2">
    <location>
        <begin position="99"/>
        <end position="120"/>
    </location>
</feature>
<gene>
    <name evidence="5" type="ORF">ACFSKO_04155</name>
</gene>
<sequence length="496" mass="54932">MLLVLSLLVVQGVMGAFDNFWHHEITEALPSKPGARKELMLHSAREFIYAFLFIMLGWATWHGLFGIFTMVLLVVEVGITLWDFIEEDMTRKLPPLERVLHTVLAMNYGAVLILLLPILWEWSLDASIVKPADYGVLSWVMTLYAIGVFFWGVRDFYAVIKLGPLQTPECLRDPIYVGESNARKTVLITGATGFVGKALTRDLLARGERVIVLTRDEAKAKNAFGSHVRVVKNLDEISNDFKIDRIVNLAGEAVIGLPWSKARRERICDSRIGTTHALIALIARLEDKPEVLISASAVGYYGDGGERLLDEKSEGQPVFMSEFCQQWEAEARRAKKYGVRVAILRLGIVLGRDGGALPSLTAPVRFGLGTIMGSGKQWMPWVHLQDVLGLINFAQTNPKVSGVFNATAPDSVRHSGFMKALGKALNRLVIFPVPAFVLKTMLGEMSGIFLEGQKISPSKAIALGYSFAYPSLDKALESLFLNQEKSKVSTNIKTLK</sequence>
<dbReference type="InterPro" id="IPR010099">
    <property type="entry name" value="SDR39U1"/>
</dbReference>
<dbReference type="Proteomes" id="UP001597294">
    <property type="component" value="Unassembled WGS sequence"/>
</dbReference>
<organism evidence="5 6">
    <name type="scientific">Kiloniella antarctica</name>
    <dbReference type="NCBI Taxonomy" id="1550907"/>
    <lineage>
        <taxon>Bacteria</taxon>
        <taxon>Pseudomonadati</taxon>
        <taxon>Pseudomonadota</taxon>
        <taxon>Alphaproteobacteria</taxon>
        <taxon>Rhodospirillales</taxon>
        <taxon>Kiloniellaceae</taxon>
        <taxon>Kiloniella</taxon>
    </lineage>
</organism>
<accession>A0ABW5BJG0</accession>
<keyword evidence="6" id="KW-1185">Reference proteome</keyword>
<protein>
    <submittedName>
        <fullName evidence="5">TIGR01777 family oxidoreductase</fullName>
    </submittedName>
</protein>
<evidence type="ECO:0000256" key="1">
    <source>
        <dbReference type="ARBA" id="ARBA00009353"/>
    </source>
</evidence>
<dbReference type="SUPFAM" id="SSF51735">
    <property type="entry name" value="NAD(P)-binding Rossmann-fold domains"/>
    <property type="match status" value="1"/>
</dbReference>
<keyword evidence="2" id="KW-0812">Transmembrane</keyword>
<dbReference type="Pfam" id="PF08338">
    <property type="entry name" value="DUF1731"/>
    <property type="match status" value="1"/>
</dbReference>
<dbReference type="RefSeq" id="WP_380248712.1">
    <property type="nucleotide sequence ID" value="NZ_JBHUII010000001.1"/>
</dbReference>
<evidence type="ECO:0000259" key="3">
    <source>
        <dbReference type="Pfam" id="PF01370"/>
    </source>
</evidence>
<dbReference type="NCBIfam" id="TIGR01777">
    <property type="entry name" value="yfcH"/>
    <property type="match status" value="1"/>
</dbReference>
<dbReference type="Pfam" id="PF01370">
    <property type="entry name" value="Epimerase"/>
    <property type="match status" value="1"/>
</dbReference>
<comment type="similarity">
    <text evidence="1">Belongs to the NAD(P)-dependent epimerase/dehydratase family. SDR39U1 subfamily.</text>
</comment>
<evidence type="ECO:0000259" key="4">
    <source>
        <dbReference type="Pfam" id="PF08338"/>
    </source>
</evidence>
<keyword evidence="2" id="KW-0472">Membrane</keyword>
<keyword evidence="2" id="KW-1133">Transmembrane helix</keyword>
<dbReference type="EMBL" id="JBHUII010000001">
    <property type="protein sequence ID" value="MFD2204785.1"/>
    <property type="molecule type" value="Genomic_DNA"/>
</dbReference>
<dbReference type="CDD" id="cd05242">
    <property type="entry name" value="SDR_a8"/>
    <property type="match status" value="1"/>
</dbReference>
<dbReference type="InterPro" id="IPR001509">
    <property type="entry name" value="Epimerase_deHydtase"/>
</dbReference>
<feature type="domain" description="DUF1731" evidence="4">
    <location>
        <begin position="433"/>
        <end position="479"/>
    </location>
</feature>